<keyword evidence="6 7" id="KW-0067">ATP-binding</keyword>
<keyword evidence="5 7" id="KW-0418">Kinase</keyword>
<comment type="subunit">
    <text evidence="2 7">Homodimer.</text>
</comment>
<keyword evidence="7" id="KW-0486">Methionine biosynthesis</keyword>
<dbReference type="InterPro" id="IPR011009">
    <property type="entry name" value="Kinase-like_dom_sf"/>
</dbReference>
<dbReference type="GO" id="GO:0046522">
    <property type="term" value="F:S-methyl-5-thioribose kinase activity"/>
    <property type="evidence" value="ECO:0007669"/>
    <property type="project" value="UniProtKB-EC"/>
</dbReference>
<name>A0ABR9QLY6_9BACI</name>
<feature type="binding site" evidence="7">
    <location>
        <position position="45"/>
    </location>
    <ligand>
        <name>ATP</name>
        <dbReference type="ChEBI" id="CHEBI:30616"/>
    </ligand>
</feature>
<evidence type="ECO:0000256" key="5">
    <source>
        <dbReference type="ARBA" id="ARBA00022777"/>
    </source>
</evidence>
<comment type="caution">
    <text evidence="9">The sequence shown here is derived from an EMBL/GenBank/DDBJ whole genome shotgun (WGS) entry which is preliminary data.</text>
</comment>
<feature type="binding site" evidence="7">
    <location>
        <begin position="116"/>
        <end position="118"/>
    </location>
    <ligand>
        <name>ATP</name>
        <dbReference type="ChEBI" id="CHEBI:30616"/>
    </ligand>
</feature>
<dbReference type="SUPFAM" id="SSF56112">
    <property type="entry name" value="Protein kinase-like (PK-like)"/>
    <property type="match status" value="1"/>
</dbReference>
<evidence type="ECO:0000313" key="9">
    <source>
        <dbReference type="EMBL" id="MBE4909510.1"/>
    </source>
</evidence>
<comment type="function">
    <text evidence="7">Catalyzes the phosphorylation of methylthioribose into methylthioribose-1-phosphate.</text>
</comment>
<accession>A0ABR9QLY6</accession>
<comment type="pathway">
    <text evidence="7">Amino-acid biosynthesis; L-methionine biosynthesis via salvage pathway; S-methyl-5-thio-alpha-D-ribose 1-phosphate from S-methyl-5'-thioadenosine (hydrolase route): step 2/2.</text>
</comment>
<protein>
    <recommendedName>
        <fullName evidence="7">Methylthioribose kinase</fullName>
        <shortName evidence="7">MTR kinase</shortName>
        <ecNumber evidence="7">2.7.1.100</ecNumber>
    </recommendedName>
</protein>
<comment type="catalytic activity">
    <reaction evidence="7">
        <text>5-(methylsulfanyl)-D-ribose + ATP = 5-(methylsulfanyl)-alpha-D-ribose 1-phosphate + ADP + H(+)</text>
        <dbReference type="Rhea" id="RHEA:22312"/>
        <dbReference type="ChEBI" id="CHEBI:15378"/>
        <dbReference type="ChEBI" id="CHEBI:30616"/>
        <dbReference type="ChEBI" id="CHEBI:58533"/>
        <dbReference type="ChEBI" id="CHEBI:78440"/>
        <dbReference type="ChEBI" id="CHEBI:456216"/>
        <dbReference type="EC" id="2.7.1.100"/>
    </reaction>
</comment>
<dbReference type="InterPro" id="IPR002575">
    <property type="entry name" value="Aminoglycoside_PTrfase"/>
</dbReference>
<dbReference type="PANTHER" id="PTHR34273:SF2">
    <property type="entry name" value="METHYLTHIORIBOSE KINASE"/>
    <property type="match status" value="1"/>
</dbReference>
<keyword evidence="4 7" id="KW-0547">Nucleotide-binding</keyword>
<dbReference type="PANTHER" id="PTHR34273">
    <property type="entry name" value="METHYLTHIORIBOSE KINASE"/>
    <property type="match status" value="1"/>
</dbReference>
<feature type="binding site" evidence="7">
    <location>
        <position position="62"/>
    </location>
    <ligand>
        <name>ATP</name>
        <dbReference type="ChEBI" id="CHEBI:30616"/>
    </ligand>
</feature>
<organism evidence="9 10">
    <name type="scientific">Litchfieldia luteola</name>
    <dbReference type="NCBI Taxonomy" id="682179"/>
    <lineage>
        <taxon>Bacteria</taxon>
        <taxon>Bacillati</taxon>
        <taxon>Bacillota</taxon>
        <taxon>Bacilli</taxon>
        <taxon>Bacillales</taxon>
        <taxon>Bacillaceae</taxon>
        <taxon>Litchfieldia</taxon>
    </lineage>
</organism>
<dbReference type="Pfam" id="PF01636">
    <property type="entry name" value="APH"/>
    <property type="match status" value="1"/>
</dbReference>
<feature type="domain" description="Aminoglycoside phosphotransferase" evidence="8">
    <location>
        <begin position="38"/>
        <end position="271"/>
    </location>
</feature>
<evidence type="ECO:0000256" key="6">
    <source>
        <dbReference type="ARBA" id="ARBA00022840"/>
    </source>
</evidence>
<evidence type="ECO:0000313" key="10">
    <source>
        <dbReference type="Proteomes" id="UP001516662"/>
    </source>
</evidence>
<evidence type="ECO:0000259" key="8">
    <source>
        <dbReference type="Pfam" id="PF01636"/>
    </source>
</evidence>
<keyword evidence="3 7" id="KW-0808">Transferase</keyword>
<comment type="similarity">
    <text evidence="1 7">Belongs to the methylthioribose kinase family.</text>
</comment>
<reference evidence="9 10" key="1">
    <citation type="submission" date="2020-10" db="EMBL/GenBank/DDBJ databases">
        <title>Bacillus sp. HD4P25, an endophyte from a halophyte.</title>
        <authorList>
            <person name="Sun J.-Q."/>
        </authorList>
    </citation>
    <scope>NUCLEOTIDE SEQUENCE [LARGE SCALE GENOMIC DNA]</scope>
    <source>
        <strain evidence="9 10">YIM 93174</strain>
    </source>
</reference>
<dbReference type="HAMAP" id="MF_01683">
    <property type="entry name" value="Salvage_MtnK"/>
    <property type="match status" value="1"/>
</dbReference>
<gene>
    <name evidence="7" type="primary">mtnK</name>
    <name evidence="9" type="ORF">IMZ08_15775</name>
</gene>
<evidence type="ECO:0000256" key="4">
    <source>
        <dbReference type="ARBA" id="ARBA00022741"/>
    </source>
</evidence>
<dbReference type="Gene3D" id="3.30.200.20">
    <property type="entry name" value="Phosphorylase Kinase, domain 1"/>
    <property type="match status" value="1"/>
</dbReference>
<proteinExistence type="inferred from homology"/>
<keyword evidence="10" id="KW-1185">Reference proteome</keyword>
<dbReference type="InterPro" id="IPR009212">
    <property type="entry name" value="Methylthioribose_kinase"/>
</dbReference>
<keyword evidence="7" id="KW-0028">Amino-acid biosynthesis</keyword>
<evidence type="ECO:0000256" key="2">
    <source>
        <dbReference type="ARBA" id="ARBA00011738"/>
    </source>
</evidence>
<dbReference type="PIRSF" id="PIRSF031134">
    <property type="entry name" value="MTRK"/>
    <property type="match status" value="1"/>
</dbReference>
<dbReference type="Proteomes" id="UP001516662">
    <property type="component" value="Unassembled WGS sequence"/>
</dbReference>
<evidence type="ECO:0000256" key="3">
    <source>
        <dbReference type="ARBA" id="ARBA00022679"/>
    </source>
</evidence>
<feature type="binding site" evidence="7">
    <location>
        <position position="341"/>
    </location>
    <ligand>
        <name>substrate</name>
    </ligand>
</feature>
<dbReference type="NCBIfam" id="TIGR01767">
    <property type="entry name" value="MTRK"/>
    <property type="match status" value="1"/>
</dbReference>
<dbReference type="RefSeq" id="WP_193538199.1">
    <property type="nucleotide sequence ID" value="NZ_JADCLJ010000022.1"/>
</dbReference>
<feature type="binding site" evidence="7">
    <location>
        <position position="234"/>
    </location>
    <ligand>
        <name>substrate</name>
    </ligand>
</feature>
<evidence type="ECO:0000256" key="1">
    <source>
        <dbReference type="ARBA" id="ARBA00010165"/>
    </source>
</evidence>
<sequence>MSFSNQQSTYEPLTESTATSLATKLGLFEQGAVLRSKEIGDGNLNLVFHIVDDKTNISIIIKQALPYAKVVGESWPLTLKRATIESNALLTYYNLVPDLVPKVFYTDEVLAITVMEDLSHLEISRSGLIKGQNYPLLSEHIGRYLAHTLFYTSDFALNPQEKKKLAHRFSNPELCKITEDLVFTDPFFDIDTNNFESELQADVEKLWNDSKLKLEVAKLKQKFLTQGDALLHGDLHTGSIFASDQETKVIDPEFAFYGPFGFDIGQFLANLVLNALSRETDKQEPLFTHIDKTWAVFVDTFSHLWEKDNVEAYAKIDGYLDSLLKQILEDTIGFAGCEIIRRTIGLAHVADLDQIEDYNAKILSKQQALQLGKELILSRSTISSPTEIRNYFQTSYSY</sequence>
<dbReference type="EC" id="2.7.1.100" evidence="7"/>
<evidence type="ECO:0000256" key="7">
    <source>
        <dbReference type="HAMAP-Rule" id="MF_01683"/>
    </source>
</evidence>
<dbReference type="EMBL" id="JADCLJ010000022">
    <property type="protein sequence ID" value="MBE4909510.1"/>
    <property type="molecule type" value="Genomic_DNA"/>
</dbReference>
<dbReference type="Gene3D" id="3.90.1200.10">
    <property type="match status" value="1"/>
</dbReference>
<feature type="binding site" evidence="7">
    <location>
        <begin position="251"/>
        <end position="253"/>
    </location>
    <ligand>
        <name>ATP</name>
        <dbReference type="ChEBI" id="CHEBI:30616"/>
    </ligand>
</feature>